<evidence type="ECO:0000313" key="5">
    <source>
        <dbReference type="EMBL" id="OUN99118.1"/>
    </source>
</evidence>
<dbReference type="InterPro" id="IPR008928">
    <property type="entry name" value="6-hairpin_glycosidase_sf"/>
</dbReference>
<comment type="caution">
    <text evidence="5">The sequence shown here is derived from an EMBL/GenBank/DDBJ whole genome shotgun (WGS) entry which is preliminary data.</text>
</comment>
<dbReference type="Pfam" id="PF07221">
    <property type="entry name" value="GlcNAc_2-epim"/>
    <property type="match status" value="1"/>
</dbReference>
<dbReference type="EMBL" id="NFII01000021">
    <property type="protein sequence ID" value="OUN99118.1"/>
    <property type="molecule type" value="Genomic_DNA"/>
</dbReference>
<comment type="catalytic activity">
    <reaction evidence="1 4">
        <text>D-cellobiose = beta-D-glucosyl-(1-&gt;4)-D-mannopyranose</text>
        <dbReference type="Rhea" id="RHEA:23384"/>
        <dbReference type="ChEBI" id="CHEBI:17057"/>
        <dbReference type="ChEBI" id="CHEBI:47931"/>
        <dbReference type="EC" id="5.1.3.11"/>
    </reaction>
</comment>
<evidence type="ECO:0000256" key="3">
    <source>
        <dbReference type="ARBA" id="ARBA00023235"/>
    </source>
</evidence>
<dbReference type="InterPro" id="IPR010819">
    <property type="entry name" value="AGE/CE"/>
</dbReference>
<keyword evidence="3 4" id="KW-0413">Isomerase</keyword>
<sequence length="399" mass="46608">MMCMNILSGMQQEMRTVLEDNILSFWADKMTDPVHGGFYGRITGTDKLEPQAVKGAVLNARILWTFSSAYRLLKKPGYLETATRAKRVIIDQFYDKEQGGIYWSLDYTGRPSDTKKQIYALGFAIYGLSEYHRATGDEEALDYAIRLFRSIEQYSFDAVKNGYCEALTRDWHEISDMRLSDKDENERKTMNTHLHILEPYTNLYRVWKDDGLEKQLRNLILLFTDRILNQQTGHLELFFDDDWVSKYRIVSYGHDIEASWLIHEAALVLGDKTLLEKVEPLVEYIAAAADEGLTSEGSMIYETFPDKGITDRDCHWWVQAENVVAHINLYQHFDDEVALQKAFRCWEYIKKHLIDYQNGEWYWSVRADGTVNTADDKAGFWKCPYHNGRMCMEMLERFS</sequence>
<proteinExistence type="inferred from homology"/>
<dbReference type="Gene3D" id="1.50.10.10">
    <property type="match status" value="1"/>
</dbReference>
<dbReference type="GO" id="GO:0005975">
    <property type="term" value="P:carbohydrate metabolic process"/>
    <property type="evidence" value="ECO:0007669"/>
    <property type="project" value="InterPro"/>
</dbReference>
<comment type="similarity">
    <text evidence="2">Belongs to the N-acylglucosamine 2-epimerase family.</text>
</comment>
<dbReference type="InterPro" id="IPR028584">
    <property type="entry name" value="Cellobiose_2_epim"/>
</dbReference>
<dbReference type="AlphaFoldDB" id="A0A1Y3YRK2"/>
<evidence type="ECO:0000313" key="6">
    <source>
        <dbReference type="Proteomes" id="UP000195386"/>
    </source>
</evidence>
<comment type="similarity">
    <text evidence="4">Belongs to the cellobiose 2-epimerase family.</text>
</comment>
<gene>
    <name evidence="5" type="ORF">B5F97_16150</name>
</gene>
<dbReference type="GO" id="GO:0047736">
    <property type="term" value="F:cellobiose epimerase activity"/>
    <property type="evidence" value="ECO:0007669"/>
    <property type="project" value="UniProtKB-UniRule"/>
</dbReference>
<dbReference type="HAMAP" id="MF_00929">
    <property type="entry name" value="Cellobiose_2_epim"/>
    <property type="match status" value="1"/>
</dbReference>
<dbReference type="PANTHER" id="PTHR15108">
    <property type="entry name" value="N-ACYLGLUCOSAMINE-2-EPIMERASE"/>
    <property type="match status" value="1"/>
</dbReference>
<dbReference type="EC" id="5.1.3.11" evidence="4"/>
<accession>A0A1Y3YRK2</accession>
<organism evidence="5 6">
    <name type="scientific">Bacteroides clarus</name>
    <dbReference type="NCBI Taxonomy" id="626929"/>
    <lineage>
        <taxon>Bacteria</taxon>
        <taxon>Pseudomonadati</taxon>
        <taxon>Bacteroidota</taxon>
        <taxon>Bacteroidia</taxon>
        <taxon>Bacteroidales</taxon>
        <taxon>Bacteroidaceae</taxon>
        <taxon>Bacteroides</taxon>
    </lineage>
</organism>
<name>A0A1Y3YRK2_9BACE</name>
<reference evidence="6" key="1">
    <citation type="submission" date="2017-04" db="EMBL/GenBank/DDBJ databases">
        <title>Function of individual gut microbiota members based on whole genome sequencing of pure cultures obtained from chicken caecum.</title>
        <authorList>
            <person name="Medvecky M."/>
            <person name="Cejkova D."/>
            <person name="Polansky O."/>
            <person name="Karasova D."/>
            <person name="Kubasova T."/>
            <person name="Cizek A."/>
            <person name="Rychlik I."/>
        </authorList>
    </citation>
    <scope>NUCLEOTIDE SEQUENCE [LARGE SCALE GENOMIC DNA]</scope>
    <source>
        <strain evidence="6">An43</strain>
    </source>
</reference>
<evidence type="ECO:0000256" key="4">
    <source>
        <dbReference type="HAMAP-Rule" id="MF_00929"/>
    </source>
</evidence>
<dbReference type="SUPFAM" id="SSF48208">
    <property type="entry name" value="Six-hairpin glycosidases"/>
    <property type="match status" value="1"/>
</dbReference>
<evidence type="ECO:0000256" key="1">
    <source>
        <dbReference type="ARBA" id="ARBA00001470"/>
    </source>
</evidence>
<dbReference type="Proteomes" id="UP000195386">
    <property type="component" value="Unassembled WGS sequence"/>
</dbReference>
<evidence type="ECO:0000256" key="2">
    <source>
        <dbReference type="ARBA" id="ARBA00008558"/>
    </source>
</evidence>
<protein>
    <recommendedName>
        <fullName evidence="4">Cellobiose 2-epimerase</fullName>
        <shortName evidence="4">CE</shortName>
        <ecNumber evidence="4">5.1.3.11</ecNumber>
    </recommendedName>
</protein>
<comment type="function">
    <text evidence="4">Catalyzes the reversible epimerization of cellobiose to 4-O-beta-D-glucopyranosyl-D-mannose (Glc-Man).</text>
</comment>
<dbReference type="InterPro" id="IPR012341">
    <property type="entry name" value="6hp_glycosidase-like_sf"/>
</dbReference>